<gene>
    <name evidence="1" type="ORF">NCTC13163_03192</name>
</gene>
<evidence type="ECO:0000313" key="2">
    <source>
        <dbReference type="Proteomes" id="UP000254060"/>
    </source>
</evidence>
<name>A0A377HGX8_9BACL</name>
<reference evidence="1 2" key="1">
    <citation type="submission" date="2018-06" db="EMBL/GenBank/DDBJ databases">
        <authorList>
            <consortium name="Pathogen Informatics"/>
            <person name="Doyle S."/>
        </authorList>
    </citation>
    <scope>NUCLEOTIDE SEQUENCE [LARGE SCALE GENOMIC DNA]</scope>
    <source>
        <strain evidence="1 2">NCTC13163</strain>
    </source>
</reference>
<proteinExistence type="predicted"/>
<accession>A0A377HGX8</accession>
<evidence type="ECO:0000313" key="1">
    <source>
        <dbReference type="EMBL" id="STO53211.1"/>
    </source>
</evidence>
<sequence>MAHYIAEQIKIAENSTGIEKAVAEEKCFETILKLWEHEVILPGKTKPFTDFEPIFRTLNRLDPERNQNYFFDRNDSSKGDSEEFNSLLDLAIEIDKVARIWILHILNKATKISTNEATIKWLEISKGQIEKNKMTVLYEELIWGTDDFTDSETQNDIDRLSFNIKTLEKFEKINQLIMEEYKSEIGRVLKSRD</sequence>
<dbReference type="AlphaFoldDB" id="A0A377HGX8"/>
<dbReference type="EMBL" id="UGGP01000002">
    <property type="protein sequence ID" value="STO53211.1"/>
    <property type="molecule type" value="Genomic_DNA"/>
</dbReference>
<dbReference type="Proteomes" id="UP000254060">
    <property type="component" value="Unassembled WGS sequence"/>
</dbReference>
<protein>
    <submittedName>
        <fullName evidence="1">Uncharacterized protein</fullName>
    </submittedName>
</protein>
<organism evidence="1 2">
    <name type="scientific">Exiguobacterium aurantiacum</name>
    <dbReference type="NCBI Taxonomy" id="33987"/>
    <lineage>
        <taxon>Bacteria</taxon>
        <taxon>Bacillati</taxon>
        <taxon>Bacillota</taxon>
        <taxon>Bacilli</taxon>
        <taxon>Bacillales</taxon>
        <taxon>Bacillales Family XII. Incertae Sedis</taxon>
        <taxon>Exiguobacterium</taxon>
    </lineage>
</organism>